<reference evidence="4" key="1">
    <citation type="journal article" date="2017" name="Plant J.">
        <title>The pomegranate (Punica granatum L.) genome and the genomics of punicalagin biosynthesis.</title>
        <authorList>
            <person name="Qin G."/>
            <person name="Xu C."/>
            <person name="Ming R."/>
            <person name="Tang H."/>
            <person name="Guyot R."/>
            <person name="Kramer E.M."/>
            <person name="Hu Y."/>
            <person name="Yi X."/>
            <person name="Qi Y."/>
            <person name="Xu X."/>
            <person name="Gao Z."/>
            <person name="Pan H."/>
            <person name="Jian J."/>
            <person name="Tian Y."/>
            <person name="Yue Z."/>
            <person name="Xu Y."/>
        </authorList>
    </citation>
    <scope>NUCLEOTIDE SEQUENCE [LARGE SCALE GENOMIC DNA]</scope>
    <source>
        <strain evidence="4">cv. Dabenzi</strain>
    </source>
</reference>
<dbReference type="Proteomes" id="UP000233551">
    <property type="component" value="Unassembled WGS sequence"/>
</dbReference>
<evidence type="ECO:0000313" key="5">
    <source>
        <dbReference type="Proteomes" id="UP000233551"/>
    </source>
</evidence>
<reference evidence="3 5" key="3">
    <citation type="submission" date="2017-11" db="EMBL/GenBank/DDBJ databases">
        <title>De-novo sequencing of pomegranate (Punica granatum L.) genome.</title>
        <authorList>
            <person name="Akparov Z."/>
            <person name="Amiraslanov A."/>
            <person name="Hajiyeva S."/>
            <person name="Abbasov M."/>
            <person name="Kaur K."/>
            <person name="Hamwieh A."/>
            <person name="Solovyev V."/>
            <person name="Salamov A."/>
            <person name="Braich B."/>
            <person name="Kosarev P."/>
            <person name="Mahmoud A."/>
            <person name="Hajiyev E."/>
            <person name="Babayeva S."/>
            <person name="Izzatullayeva V."/>
            <person name="Mammadov A."/>
            <person name="Mammadov A."/>
            <person name="Sharifova S."/>
            <person name="Ojaghi J."/>
            <person name="Eynullazada K."/>
            <person name="Bayramov B."/>
            <person name="Abdulazimova A."/>
            <person name="Shahmuradov I."/>
        </authorList>
    </citation>
    <scope>NUCLEOTIDE SEQUENCE [LARGE SCALE GENOMIC DNA]</scope>
    <source>
        <strain evidence="3">AG2017</strain>
        <strain evidence="5">cv. AG2017</strain>
        <tissue evidence="3">Leaf</tissue>
    </source>
</reference>
<dbReference type="EMBL" id="PGOL01004924">
    <property type="protein sequence ID" value="PKI36286.1"/>
    <property type="molecule type" value="Genomic_DNA"/>
</dbReference>
<evidence type="ECO:0000313" key="3">
    <source>
        <dbReference type="EMBL" id="PKI36286.1"/>
    </source>
</evidence>
<dbReference type="EMBL" id="MTKT01005472">
    <property type="protein sequence ID" value="OWM66927.1"/>
    <property type="molecule type" value="Genomic_DNA"/>
</dbReference>
<name>A0A218W267_PUNGR</name>
<gene>
    <name evidence="2" type="ORF">CDL15_Pgr008096</name>
    <name evidence="3" type="ORF">CRG98_043312</name>
</gene>
<comment type="caution">
    <text evidence="2">The sequence shown here is derived from an EMBL/GenBank/DDBJ whole genome shotgun (WGS) entry which is preliminary data.</text>
</comment>
<evidence type="ECO:0000313" key="2">
    <source>
        <dbReference type="EMBL" id="OWM66927.1"/>
    </source>
</evidence>
<sequence length="120" mass="13080">MERSRSPIGGPNLESTEDSESEVTNRGPQPLYRGCRDRGWDRQSAIPTPPLRSSASSVGTDGESSVDSGLRSPIGDPDLSTEVAGVLYGYRPPRWRDRSCRLVAPTSPSLSIFFRDNSVI</sequence>
<evidence type="ECO:0000313" key="4">
    <source>
        <dbReference type="Proteomes" id="UP000197138"/>
    </source>
</evidence>
<dbReference type="AlphaFoldDB" id="A0A218W267"/>
<protein>
    <submittedName>
        <fullName evidence="2">Uncharacterized protein</fullName>
    </submittedName>
</protein>
<dbReference type="Proteomes" id="UP000197138">
    <property type="component" value="Unassembled WGS sequence"/>
</dbReference>
<feature type="region of interest" description="Disordered" evidence="1">
    <location>
        <begin position="1"/>
        <end position="80"/>
    </location>
</feature>
<organism evidence="2 4">
    <name type="scientific">Punica granatum</name>
    <name type="common">Pomegranate</name>
    <dbReference type="NCBI Taxonomy" id="22663"/>
    <lineage>
        <taxon>Eukaryota</taxon>
        <taxon>Viridiplantae</taxon>
        <taxon>Streptophyta</taxon>
        <taxon>Embryophyta</taxon>
        <taxon>Tracheophyta</taxon>
        <taxon>Spermatophyta</taxon>
        <taxon>Magnoliopsida</taxon>
        <taxon>eudicotyledons</taxon>
        <taxon>Gunneridae</taxon>
        <taxon>Pentapetalae</taxon>
        <taxon>rosids</taxon>
        <taxon>malvids</taxon>
        <taxon>Myrtales</taxon>
        <taxon>Lythraceae</taxon>
        <taxon>Punica</taxon>
    </lineage>
</organism>
<keyword evidence="5" id="KW-1185">Reference proteome</keyword>
<reference evidence="2" key="2">
    <citation type="submission" date="2017-06" db="EMBL/GenBank/DDBJ databases">
        <title>The pomegranate genome and the genomics of punicalagin biosynthesis.</title>
        <authorList>
            <person name="Xu C."/>
        </authorList>
    </citation>
    <scope>NUCLEOTIDE SEQUENCE [LARGE SCALE GENOMIC DNA]</scope>
    <source>
        <tissue evidence="2">Fresh leaf</tissue>
    </source>
</reference>
<accession>A0A218W267</accession>
<feature type="compositionally biased region" description="Polar residues" evidence="1">
    <location>
        <begin position="51"/>
        <end position="67"/>
    </location>
</feature>
<proteinExistence type="predicted"/>
<evidence type="ECO:0000256" key="1">
    <source>
        <dbReference type="SAM" id="MobiDB-lite"/>
    </source>
</evidence>